<sequence length="312" mass="32867">MQAAPQAPEDAALFAPIPGEAEVLRPGLRRVLAPNPSPMTFRGTNTYLLGEDDLAVIDPGPDTPAHLEALLAAIGDAPVTAILVTHSHRDHSPLARPLSEATGAPVLAFGDSAAGRSPMMAALAGSGALAGGEGVDADFRPDRCLADGEMLSGRGWTLEALHTPGHMGNHLCFSDGAAIFCGDLVMGWASTMVSPPDGDLAAFRASCARLRARPERFYLPAHGAPLHEPHARLSWLLAHRDSRERQILDSLRQAPGTAGQLARRIYTETPEALLPAAARNVLAHLLDLTARGHAKATPELTEQAEFSLVSDV</sequence>
<reference evidence="2 3" key="1">
    <citation type="submission" date="2017-03" db="EMBL/GenBank/DDBJ databases">
        <authorList>
            <person name="Afonso C.L."/>
            <person name="Miller P.J."/>
            <person name="Scott M.A."/>
            <person name="Spackman E."/>
            <person name="Goraichik I."/>
            <person name="Dimitrov K.M."/>
            <person name="Suarez D.L."/>
            <person name="Swayne D.E."/>
        </authorList>
    </citation>
    <scope>NUCLEOTIDE SEQUENCE [LARGE SCALE GENOMIC DNA]</scope>
    <source>
        <strain evidence="2 3">CECT 7680</strain>
    </source>
</reference>
<dbReference type="GO" id="GO:0016787">
    <property type="term" value="F:hydrolase activity"/>
    <property type="evidence" value="ECO:0007669"/>
    <property type="project" value="UniProtKB-KW"/>
</dbReference>
<feature type="domain" description="Metallo-beta-lactamase" evidence="1">
    <location>
        <begin position="43"/>
        <end position="222"/>
    </location>
</feature>
<dbReference type="InterPro" id="IPR041516">
    <property type="entry name" value="LACTB2_WH"/>
</dbReference>
<keyword evidence="2" id="KW-0378">Hydrolase</keyword>
<dbReference type="Pfam" id="PF17778">
    <property type="entry name" value="WHD_BLACT"/>
    <property type="match status" value="1"/>
</dbReference>
<dbReference type="SUPFAM" id="SSF56281">
    <property type="entry name" value="Metallo-hydrolase/oxidoreductase"/>
    <property type="match status" value="1"/>
</dbReference>
<dbReference type="PANTHER" id="PTHR23131:SF0">
    <property type="entry name" value="ENDORIBONUCLEASE LACTB2"/>
    <property type="match status" value="1"/>
</dbReference>
<dbReference type="Gene3D" id="1.10.10.10">
    <property type="entry name" value="Winged helix-like DNA-binding domain superfamily/Winged helix DNA-binding domain"/>
    <property type="match status" value="1"/>
</dbReference>
<dbReference type="Pfam" id="PF00753">
    <property type="entry name" value="Lactamase_B"/>
    <property type="match status" value="1"/>
</dbReference>
<evidence type="ECO:0000313" key="3">
    <source>
        <dbReference type="Proteomes" id="UP000193409"/>
    </source>
</evidence>
<name>A0A1Y5R904_9RHOB</name>
<dbReference type="Gene3D" id="3.60.15.10">
    <property type="entry name" value="Ribonuclease Z/Hydroxyacylglutathione hydrolase-like"/>
    <property type="match status" value="1"/>
</dbReference>
<dbReference type="PANTHER" id="PTHR23131">
    <property type="entry name" value="ENDORIBONUCLEASE LACTB2"/>
    <property type="match status" value="1"/>
</dbReference>
<dbReference type="InterPro" id="IPR001279">
    <property type="entry name" value="Metallo-B-lactamas"/>
</dbReference>
<organism evidence="2 3">
    <name type="scientific">Pseudoruegeria aquimaris</name>
    <dbReference type="NCBI Taxonomy" id="393663"/>
    <lineage>
        <taxon>Bacteria</taxon>
        <taxon>Pseudomonadati</taxon>
        <taxon>Pseudomonadota</taxon>
        <taxon>Alphaproteobacteria</taxon>
        <taxon>Rhodobacterales</taxon>
        <taxon>Roseobacteraceae</taxon>
        <taxon>Pseudoruegeria</taxon>
    </lineage>
</organism>
<dbReference type="SMART" id="SM00849">
    <property type="entry name" value="Lactamase_B"/>
    <property type="match status" value="1"/>
</dbReference>
<dbReference type="CDD" id="cd16278">
    <property type="entry name" value="metallo-hydrolase-like_MBL-fold"/>
    <property type="match status" value="1"/>
</dbReference>
<dbReference type="Proteomes" id="UP000193409">
    <property type="component" value="Unassembled WGS sequence"/>
</dbReference>
<accession>A0A1Y5R904</accession>
<dbReference type="InterPro" id="IPR036388">
    <property type="entry name" value="WH-like_DNA-bd_sf"/>
</dbReference>
<dbReference type="OrthoDB" id="9788263at2"/>
<evidence type="ECO:0000259" key="1">
    <source>
        <dbReference type="SMART" id="SM00849"/>
    </source>
</evidence>
<dbReference type="InterPro" id="IPR036866">
    <property type="entry name" value="RibonucZ/Hydroxyglut_hydro"/>
</dbReference>
<evidence type="ECO:0000313" key="2">
    <source>
        <dbReference type="EMBL" id="SLN11890.1"/>
    </source>
</evidence>
<dbReference type="EMBL" id="FWFQ01000001">
    <property type="protein sequence ID" value="SLN11890.1"/>
    <property type="molecule type" value="Genomic_DNA"/>
</dbReference>
<protein>
    <submittedName>
        <fullName evidence="2">Hydroxyacylglutathione hydrolase</fullName>
    </submittedName>
</protein>
<gene>
    <name evidence="2" type="ORF">PSA7680_00177</name>
</gene>
<dbReference type="RefSeq" id="WP_085866768.1">
    <property type="nucleotide sequence ID" value="NZ_FWFQ01000001.1"/>
</dbReference>
<dbReference type="InterPro" id="IPR050662">
    <property type="entry name" value="Sec-metab_biosynth-thioest"/>
</dbReference>
<dbReference type="AlphaFoldDB" id="A0A1Y5R904"/>
<keyword evidence="3" id="KW-1185">Reference proteome</keyword>
<proteinExistence type="predicted"/>